<dbReference type="InterPro" id="IPR008630">
    <property type="entry name" value="Glyco_trans_34"/>
</dbReference>
<feature type="non-terminal residue" evidence="4">
    <location>
        <position position="1"/>
    </location>
</feature>
<accession>A0A9P4IEI7</accession>
<comment type="similarity">
    <text evidence="1">Belongs to the glycosyltransferase 34 family.</text>
</comment>
<dbReference type="EMBL" id="ML978127">
    <property type="protein sequence ID" value="KAF2098197.1"/>
    <property type="molecule type" value="Genomic_DNA"/>
</dbReference>
<dbReference type="Proteomes" id="UP000799772">
    <property type="component" value="Unassembled WGS sequence"/>
</dbReference>
<dbReference type="GO" id="GO:0000139">
    <property type="term" value="C:Golgi membrane"/>
    <property type="evidence" value="ECO:0007669"/>
    <property type="project" value="TreeGrafter"/>
</dbReference>
<proteinExistence type="inferred from homology"/>
<dbReference type="AlphaFoldDB" id="A0A9P4IEI7"/>
<evidence type="ECO:0000256" key="3">
    <source>
        <dbReference type="ARBA" id="ARBA00022679"/>
    </source>
</evidence>
<gene>
    <name evidence="4" type="ORF">NA57DRAFT_40922</name>
</gene>
<evidence type="ECO:0000313" key="5">
    <source>
        <dbReference type="Proteomes" id="UP000799772"/>
    </source>
</evidence>
<dbReference type="PANTHER" id="PTHR31306:SF4">
    <property type="entry name" value="ALPHA-1,2-GALACTOSYLTRANSFERASE"/>
    <property type="match status" value="1"/>
</dbReference>
<dbReference type="GO" id="GO:0006487">
    <property type="term" value="P:protein N-linked glycosylation"/>
    <property type="evidence" value="ECO:0007669"/>
    <property type="project" value="TreeGrafter"/>
</dbReference>
<keyword evidence="3" id="KW-0808">Transferase</keyword>
<comment type="caution">
    <text evidence="4">The sequence shown here is derived from an EMBL/GenBank/DDBJ whole genome shotgun (WGS) entry which is preliminary data.</text>
</comment>
<keyword evidence="5" id="KW-1185">Reference proteome</keyword>
<organism evidence="4 5">
    <name type="scientific">Rhizodiscina lignyota</name>
    <dbReference type="NCBI Taxonomy" id="1504668"/>
    <lineage>
        <taxon>Eukaryota</taxon>
        <taxon>Fungi</taxon>
        <taxon>Dikarya</taxon>
        <taxon>Ascomycota</taxon>
        <taxon>Pezizomycotina</taxon>
        <taxon>Dothideomycetes</taxon>
        <taxon>Pleosporomycetidae</taxon>
        <taxon>Aulographales</taxon>
        <taxon>Rhizodiscinaceae</taxon>
        <taxon>Rhizodiscina</taxon>
    </lineage>
</organism>
<name>A0A9P4IEI7_9PEZI</name>
<evidence type="ECO:0008006" key="6">
    <source>
        <dbReference type="Google" id="ProtNLM"/>
    </source>
</evidence>
<evidence type="ECO:0000256" key="2">
    <source>
        <dbReference type="ARBA" id="ARBA00022676"/>
    </source>
</evidence>
<dbReference type="Pfam" id="PF05637">
    <property type="entry name" value="Glyco_transf_34"/>
    <property type="match status" value="1"/>
</dbReference>
<protein>
    <recommendedName>
        <fullName evidence="6">Galactosyl transferase</fullName>
    </recommendedName>
</protein>
<evidence type="ECO:0000256" key="1">
    <source>
        <dbReference type="ARBA" id="ARBA00005664"/>
    </source>
</evidence>
<sequence>SFDVQKDITYDPAGPRPDQIVLLTASDGKGHNGGIQDIVPNAVQNRKEFCDVHGYINHFINISKYNMGEDTHAVWKKLPAIVETFQTYPDAQWVWWLDLDAIIMTPSKPIEEKILSHAAILKNIKRETEFVGSDRTPFHVFTEKDPDANEVDMLIAQDQNGLNAGSFMLRRSEWTAWLLEMWKDPIFRTMKDWPGREQDALIHLATQHPKIRSHMGIVSQRVLNAYPEGGSEMGWRKGDLVVHLAGCWVGDKCPQRWNKMWNQREIVPPSGTIITLQDKREGEEKLKAAEAAERVKQEQKKIVEEDEGAGYEAWKLAQGPG</sequence>
<dbReference type="Gene3D" id="3.90.550.10">
    <property type="entry name" value="Spore Coat Polysaccharide Biosynthesis Protein SpsA, Chain A"/>
    <property type="match status" value="1"/>
</dbReference>
<dbReference type="GO" id="GO:0016757">
    <property type="term" value="F:glycosyltransferase activity"/>
    <property type="evidence" value="ECO:0007669"/>
    <property type="project" value="UniProtKB-KW"/>
</dbReference>
<dbReference type="InterPro" id="IPR029044">
    <property type="entry name" value="Nucleotide-diphossugar_trans"/>
</dbReference>
<evidence type="ECO:0000313" key="4">
    <source>
        <dbReference type="EMBL" id="KAF2098197.1"/>
    </source>
</evidence>
<dbReference type="OrthoDB" id="205108at2759"/>
<dbReference type="SUPFAM" id="SSF53448">
    <property type="entry name" value="Nucleotide-diphospho-sugar transferases"/>
    <property type="match status" value="1"/>
</dbReference>
<dbReference type="PANTHER" id="PTHR31306">
    <property type="entry name" value="ALPHA-1,6-MANNOSYLTRANSFERASE MNN11-RELATED"/>
    <property type="match status" value="1"/>
</dbReference>
<keyword evidence="2" id="KW-0328">Glycosyltransferase</keyword>
<reference evidence="4" key="1">
    <citation type="journal article" date="2020" name="Stud. Mycol.">
        <title>101 Dothideomycetes genomes: a test case for predicting lifestyles and emergence of pathogens.</title>
        <authorList>
            <person name="Haridas S."/>
            <person name="Albert R."/>
            <person name="Binder M."/>
            <person name="Bloem J."/>
            <person name="Labutti K."/>
            <person name="Salamov A."/>
            <person name="Andreopoulos B."/>
            <person name="Baker S."/>
            <person name="Barry K."/>
            <person name="Bills G."/>
            <person name="Bluhm B."/>
            <person name="Cannon C."/>
            <person name="Castanera R."/>
            <person name="Culley D."/>
            <person name="Daum C."/>
            <person name="Ezra D."/>
            <person name="Gonzalez J."/>
            <person name="Henrissat B."/>
            <person name="Kuo A."/>
            <person name="Liang C."/>
            <person name="Lipzen A."/>
            <person name="Lutzoni F."/>
            <person name="Magnuson J."/>
            <person name="Mondo S."/>
            <person name="Nolan M."/>
            <person name="Ohm R."/>
            <person name="Pangilinan J."/>
            <person name="Park H.-J."/>
            <person name="Ramirez L."/>
            <person name="Alfaro M."/>
            <person name="Sun H."/>
            <person name="Tritt A."/>
            <person name="Yoshinaga Y."/>
            <person name="Zwiers L.-H."/>
            <person name="Turgeon B."/>
            <person name="Goodwin S."/>
            <person name="Spatafora J."/>
            <person name="Crous P."/>
            <person name="Grigoriev I."/>
        </authorList>
    </citation>
    <scope>NUCLEOTIDE SEQUENCE</scope>
    <source>
        <strain evidence="4">CBS 133067</strain>
    </source>
</reference>